<protein>
    <recommendedName>
        <fullName evidence="2">2EXR domain-containing protein</fullName>
    </recommendedName>
</protein>
<dbReference type="RefSeq" id="XP_060284142.1">
    <property type="nucleotide sequence ID" value="XM_060426061.1"/>
</dbReference>
<gene>
    <name evidence="3" type="ORF">QBC33DRAFT_514829</name>
</gene>
<proteinExistence type="predicted"/>
<dbReference type="Pfam" id="PF20150">
    <property type="entry name" value="2EXR"/>
    <property type="match status" value="1"/>
</dbReference>
<feature type="region of interest" description="Disordered" evidence="1">
    <location>
        <begin position="1"/>
        <end position="66"/>
    </location>
</feature>
<comment type="caution">
    <text evidence="3">The sequence shown here is derived from an EMBL/GenBank/DDBJ whole genome shotgun (WGS) entry which is preliminary data.</text>
</comment>
<feature type="region of interest" description="Disordered" evidence="1">
    <location>
        <begin position="351"/>
        <end position="397"/>
    </location>
</feature>
<feature type="compositionally biased region" description="Acidic residues" evidence="1">
    <location>
        <begin position="38"/>
        <end position="54"/>
    </location>
</feature>
<evidence type="ECO:0000256" key="1">
    <source>
        <dbReference type="SAM" id="MobiDB-lite"/>
    </source>
</evidence>
<feature type="region of interest" description="Disordered" evidence="1">
    <location>
        <begin position="411"/>
        <end position="616"/>
    </location>
</feature>
<keyword evidence="4" id="KW-1185">Reference proteome</keyword>
<dbReference type="GeneID" id="85309248"/>
<dbReference type="EMBL" id="MU839007">
    <property type="protein sequence ID" value="KAK1767929.1"/>
    <property type="molecule type" value="Genomic_DNA"/>
</dbReference>
<feature type="compositionally biased region" description="Low complexity" evidence="1">
    <location>
        <begin position="355"/>
        <end position="368"/>
    </location>
</feature>
<feature type="compositionally biased region" description="Basic residues" evidence="1">
    <location>
        <begin position="483"/>
        <end position="494"/>
    </location>
</feature>
<evidence type="ECO:0000259" key="2">
    <source>
        <dbReference type="Pfam" id="PF20150"/>
    </source>
</evidence>
<reference evidence="3" key="1">
    <citation type="submission" date="2023-06" db="EMBL/GenBank/DDBJ databases">
        <title>Genome-scale phylogeny and comparative genomics of the fungal order Sordariales.</title>
        <authorList>
            <consortium name="Lawrence Berkeley National Laboratory"/>
            <person name="Hensen N."/>
            <person name="Bonometti L."/>
            <person name="Westerberg I."/>
            <person name="Brannstrom I.O."/>
            <person name="Guillou S."/>
            <person name="Cros-Aarteil S."/>
            <person name="Calhoun S."/>
            <person name="Haridas S."/>
            <person name="Kuo A."/>
            <person name="Mondo S."/>
            <person name="Pangilinan J."/>
            <person name="Riley R."/>
            <person name="Labutti K."/>
            <person name="Andreopoulos B."/>
            <person name="Lipzen A."/>
            <person name="Chen C."/>
            <person name="Yanf M."/>
            <person name="Daum C."/>
            <person name="Ng V."/>
            <person name="Clum A."/>
            <person name="Steindorff A."/>
            <person name="Ohm R."/>
            <person name="Martin F."/>
            <person name="Silar P."/>
            <person name="Natvig D."/>
            <person name="Lalanne C."/>
            <person name="Gautier V."/>
            <person name="Ament-Velasquez S.L."/>
            <person name="Kruys A."/>
            <person name="Hutchinson M.I."/>
            <person name="Powell A.J."/>
            <person name="Barry K."/>
            <person name="Miller A.N."/>
            <person name="Grigoriev I.V."/>
            <person name="Debuchy R."/>
            <person name="Gladieux P."/>
            <person name="Thoren M.H."/>
            <person name="Johannesson H."/>
        </authorList>
    </citation>
    <scope>NUCLEOTIDE SEQUENCE</scope>
    <source>
        <strain evidence="3">8032-3</strain>
    </source>
</reference>
<dbReference type="PANTHER" id="PTHR35910:SF6">
    <property type="entry name" value="2EXR DOMAIN-CONTAINING PROTEIN"/>
    <property type="match status" value="1"/>
</dbReference>
<organism evidence="3 4">
    <name type="scientific">Phialemonium atrogriseum</name>
    <dbReference type="NCBI Taxonomy" id="1093897"/>
    <lineage>
        <taxon>Eukaryota</taxon>
        <taxon>Fungi</taxon>
        <taxon>Dikarya</taxon>
        <taxon>Ascomycota</taxon>
        <taxon>Pezizomycotina</taxon>
        <taxon>Sordariomycetes</taxon>
        <taxon>Sordariomycetidae</taxon>
        <taxon>Cephalothecales</taxon>
        <taxon>Cephalothecaceae</taxon>
        <taxon>Phialemonium</taxon>
    </lineage>
</organism>
<dbReference type="InterPro" id="IPR045518">
    <property type="entry name" value="2EXR"/>
</dbReference>
<accession>A0AAJ0C393</accession>
<evidence type="ECO:0000313" key="3">
    <source>
        <dbReference type="EMBL" id="KAK1767929.1"/>
    </source>
</evidence>
<dbReference type="AlphaFoldDB" id="A0AAJ0C393"/>
<feature type="compositionally biased region" description="Acidic residues" evidence="1">
    <location>
        <begin position="583"/>
        <end position="597"/>
    </location>
</feature>
<sequence>MADEPENTVLLNSSEAESEADESGESGFEHNNGFFDIEASESDADADAESDGEPGSESVSGSDQDDVHYFPQFRRLPIELRHRIWEFFCPDLTAKSRVFNFMIVATMRDGIGADESATLEQQTAPARAVLATNRESRAMALRIFPDTLTFRGGHGMIPFNKDRDVVFVDISCRNHGRIGAIPGFTDKISHLAMYPVLFEPDFQKLDTLRFFLAFPDLRTVYSYASDSDHKERLEKWCVSDLIYRYYTRTLEIAPGLGENLQFMYCWPNLDQHRDFATRAIPTGKLNIMKDELKEAATRLKGVEIPGVDAAPLTDEEVAQLGRIEMWPMICFEFDEGLEAFDRLLELNIPDDWELSSGSSSESESNTNSDQYESEGIDDAEIDENEDTSSGGEDDLEDDLEVLPLLSDDESMTLDESDPLQHQLGDGDAAAQFSSPDPGSASAGESDASRSEAPQASRRAGYPIRQIVSSSSEGESGGDSQGGKVKKRGGNRRARVVLSDSEEEEDSGPSTAQVADPATSESEEDGVSKEEPDEDQGTGRPMSLAERLQLHRKENPVPSSGSGDDSDAETSGGDYDGRNYAEFDGFEEDGELGGEAEDQPANGMFMDMAEESDEESG</sequence>
<dbReference type="PANTHER" id="PTHR35910">
    <property type="entry name" value="2EXR DOMAIN-CONTAINING PROTEIN"/>
    <property type="match status" value="1"/>
</dbReference>
<evidence type="ECO:0000313" key="4">
    <source>
        <dbReference type="Proteomes" id="UP001244011"/>
    </source>
</evidence>
<feature type="compositionally biased region" description="Acidic residues" evidence="1">
    <location>
        <begin position="607"/>
        <end position="616"/>
    </location>
</feature>
<feature type="compositionally biased region" description="Low complexity" evidence="1">
    <location>
        <begin position="558"/>
        <end position="572"/>
    </location>
</feature>
<feature type="compositionally biased region" description="Acidic residues" evidence="1">
    <location>
        <begin position="371"/>
        <end position="397"/>
    </location>
</feature>
<feature type="domain" description="2EXR" evidence="2">
    <location>
        <begin position="70"/>
        <end position="166"/>
    </location>
</feature>
<name>A0AAJ0C393_9PEZI</name>
<dbReference type="Proteomes" id="UP001244011">
    <property type="component" value="Unassembled WGS sequence"/>
</dbReference>
<feature type="compositionally biased region" description="Acidic residues" evidence="1">
    <location>
        <begin position="520"/>
        <end position="535"/>
    </location>
</feature>